<protein>
    <submittedName>
        <fullName evidence="2">Uncharacterized protein</fullName>
    </submittedName>
</protein>
<feature type="signal peptide" evidence="1">
    <location>
        <begin position="1"/>
        <end position="20"/>
    </location>
</feature>
<keyword evidence="1" id="KW-0732">Signal</keyword>
<evidence type="ECO:0000256" key="1">
    <source>
        <dbReference type="SAM" id="SignalP"/>
    </source>
</evidence>
<dbReference type="AlphaFoldDB" id="A0A6S6T2A4"/>
<dbReference type="EMBL" id="CACVAU010000044">
    <property type="protein sequence ID" value="CAA6814911.1"/>
    <property type="molecule type" value="Genomic_DNA"/>
</dbReference>
<gene>
    <name evidence="2" type="ORF">HELGO_WM4305</name>
</gene>
<feature type="chain" id="PRO_5028253231" evidence="1">
    <location>
        <begin position="21"/>
        <end position="178"/>
    </location>
</feature>
<proteinExistence type="predicted"/>
<reference evidence="2" key="1">
    <citation type="submission" date="2020-01" db="EMBL/GenBank/DDBJ databases">
        <authorList>
            <person name="Meier V. D."/>
            <person name="Meier V D."/>
        </authorList>
    </citation>
    <scope>NUCLEOTIDE SEQUENCE</scope>
    <source>
        <strain evidence="2">HLG_WM_MAG_05</strain>
    </source>
</reference>
<sequence>MKKIITFIVLLYLSSFSLQAEVLDSSVNTSTYTSIDQKDCVTLDSDNMGSLQECESFTSIGVKVIEGDIRQSIILTRNQQEYDLDFFTTVSPAFSSLGLKAEWRHELGKPTNLKGMIVRLEVSDDPENLDKTSSYLVVSKITRHEICVIAKVAPQINQNIMAREILDINLAMPCLKSY</sequence>
<organism evidence="2">
    <name type="scientific">uncultured Sulfurovum sp</name>
    <dbReference type="NCBI Taxonomy" id="269237"/>
    <lineage>
        <taxon>Bacteria</taxon>
        <taxon>Pseudomonadati</taxon>
        <taxon>Campylobacterota</taxon>
        <taxon>Epsilonproteobacteria</taxon>
        <taxon>Campylobacterales</taxon>
        <taxon>Sulfurovaceae</taxon>
        <taxon>Sulfurovum</taxon>
        <taxon>environmental samples</taxon>
    </lineage>
</organism>
<accession>A0A6S6T2A4</accession>
<name>A0A6S6T2A4_9BACT</name>
<evidence type="ECO:0000313" key="2">
    <source>
        <dbReference type="EMBL" id="CAA6814911.1"/>
    </source>
</evidence>